<evidence type="ECO:0000256" key="1">
    <source>
        <dbReference type="SAM" id="Phobius"/>
    </source>
</evidence>
<dbReference type="Proteomes" id="UP000621799">
    <property type="component" value="Unassembled WGS sequence"/>
</dbReference>
<dbReference type="EMBL" id="JADEXN010000064">
    <property type="protein sequence ID" value="MBE9040215.1"/>
    <property type="molecule type" value="Genomic_DNA"/>
</dbReference>
<dbReference type="AlphaFoldDB" id="A0A928VYW6"/>
<keyword evidence="3" id="KW-1185">Reference proteome</keyword>
<proteinExistence type="predicted"/>
<comment type="caution">
    <text evidence="2">The sequence shown here is derived from an EMBL/GenBank/DDBJ whole genome shotgun (WGS) entry which is preliminary data.</text>
</comment>
<accession>A0A928VYW6</accession>
<keyword evidence="1" id="KW-0472">Membrane</keyword>
<gene>
    <name evidence="2" type="ORF">IQ235_05335</name>
</gene>
<reference evidence="2" key="1">
    <citation type="submission" date="2020-10" db="EMBL/GenBank/DDBJ databases">
        <authorList>
            <person name="Castelo-Branco R."/>
            <person name="Eusebio N."/>
            <person name="Adriana R."/>
            <person name="Vieira A."/>
            <person name="Brugerolle De Fraissinette N."/>
            <person name="Rezende De Castro R."/>
            <person name="Schneider M.P."/>
            <person name="Vasconcelos V."/>
            <person name="Leao P.N."/>
        </authorList>
    </citation>
    <scope>NUCLEOTIDE SEQUENCE</scope>
    <source>
        <strain evidence="2">LEGE 11467</strain>
    </source>
</reference>
<dbReference type="Pfam" id="PF11282">
    <property type="entry name" value="DUF3082"/>
    <property type="match status" value="1"/>
</dbReference>
<keyword evidence="1" id="KW-1133">Transmembrane helix</keyword>
<feature type="transmembrane region" description="Helical" evidence="1">
    <location>
        <begin position="21"/>
        <end position="45"/>
    </location>
</feature>
<name>A0A928VYW6_9CYAN</name>
<dbReference type="PANTHER" id="PTHR35733">
    <property type="entry name" value="OS02G0307800 PROTEIN"/>
    <property type="match status" value="1"/>
</dbReference>
<dbReference type="PANTHER" id="PTHR35733:SF1">
    <property type="entry name" value="OS02G0307800 PROTEIN"/>
    <property type="match status" value="1"/>
</dbReference>
<keyword evidence="1" id="KW-0812">Transmembrane</keyword>
<sequence length="104" mass="10997">MTQTPDKQSDRPKSVLRCFTGSLISGTIASAAYGLTRSISATFAAKPIHSENLTAIKISIAVRTLVMGMCALATFVFALSALGLLALGIQRLVQQFAKAENVKP</sequence>
<evidence type="ECO:0000313" key="2">
    <source>
        <dbReference type="EMBL" id="MBE9040215.1"/>
    </source>
</evidence>
<feature type="transmembrane region" description="Helical" evidence="1">
    <location>
        <begin position="65"/>
        <end position="89"/>
    </location>
</feature>
<organism evidence="2 3">
    <name type="scientific">Zarconia navalis LEGE 11467</name>
    <dbReference type="NCBI Taxonomy" id="1828826"/>
    <lineage>
        <taxon>Bacteria</taxon>
        <taxon>Bacillati</taxon>
        <taxon>Cyanobacteriota</taxon>
        <taxon>Cyanophyceae</taxon>
        <taxon>Oscillatoriophycideae</taxon>
        <taxon>Oscillatoriales</taxon>
        <taxon>Oscillatoriales incertae sedis</taxon>
        <taxon>Zarconia</taxon>
        <taxon>Zarconia navalis</taxon>
    </lineage>
</organism>
<protein>
    <submittedName>
        <fullName evidence="2">DUF3082 domain-containing protein</fullName>
    </submittedName>
</protein>
<evidence type="ECO:0000313" key="3">
    <source>
        <dbReference type="Proteomes" id="UP000621799"/>
    </source>
</evidence>
<dbReference type="InterPro" id="IPR021434">
    <property type="entry name" value="DUF3082"/>
</dbReference>